<dbReference type="Proteomes" id="UP001066276">
    <property type="component" value="Chromosome 12"/>
</dbReference>
<protein>
    <submittedName>
        <fullName evidence="2">Uncharacterized protein</fullName>
    </submittedName>
</protein>
<comment type="caution">
    <text evidence="2">The sequence shown here is derived from an EMBL/GenBank/DDBJ whole genome shotgun (WGS) entry which is preliminary data.</text>
</comment>
<evidence type="ECO:0000256" key="1">
    <source>
        <dbReference type="SAM" id="Coils"/>
    </source>
</evidence>
<feature type="coiled-coil region" evidence="1">
    <location>
        <begin position="44"/>
        <end position="71"/>
    </location>
</feature>
<name>A0AAV7KNK8_PLEWA</name>
<gene>
    <name evidence="2" type="ORF">NDU88_001070</name>
</gene>
<keyword evidence="1" id="KW-0175">Coiled coil</keyword>
<evidence type="ECO:0000313" key="2">
    <source>
        <dbReference type="EMBL" id="KAJ1080881.1"/>
    </source>
</evidence>
<evidence type="ECO:0000313" key="3">
    <source>
        <dbReference type="Proteomes" id="UP001066276"/>
    </source>
</evidence>
<dbReference type="EMBL" id="JANPWB010000016">
    <property type="protein sequence ID" value="KAJ1080881.1"/>
    <property type="molecule type" value="Genomic_DNA"/>
</dbReference>
<sequence>MYKLYLSTDSCDQILNKNDISTKGLQFKEKRQQLVDEIFSFLDNNKYMQENEALRIENRKLKNANSRLRYKTKGETIRKVNNTVA</sequence>
<reference evidence="2" key="1">
    <citation type="journal article" date="2022" name="bioRxiv">
        <title>Sequencing and chromosome-scale assembly of the giantPleurodeles waltlgenome.</title>
        <authorList>
            <person name="Brown T."/>
            <person name="Elewa A."/>
            <person name="Iarovenko S."/>
            <person name="Subramanian E."/>
            <person name="Araus A.J."/>
            <person name="Petzold A."/>
            <person name="Susuki M."/>
            <person name="Suzuki K.-i.T."/>
            <person name="Hayashi T."/>
            <person name="Toyoda A."/>
            <person name="Oliveira C."/>
            <person name="Osipova E."/>
            <person name="Leigh N.D."/>
            <person name="Simon A."/>
            <person name="Yun M.H."/>
        </authorList>
    </citation>
    <scope>NUCLEOTIDE SEQUENCE</scope>
    <source>
        <strain evidence="2">20211129_DDA</strain>
        <tissue evidence="2">Liver</tissue>
    </source>
</reference>
<keyword evidence="3" id="KW-1185">Reference proteome</keyword>
<organism evidence="2 3">
    <name type="scientific">Pleurodeles waltl</name>
    <name type="common">Iberian ribbed newt</name>
    <dbReference type="NCBI Taxonomy" id="8319"/>
    <lineage>
        <taxon>Eukaryota</taxon>
        <taxon>Metazoa</taxon>
        <taxon>Chordata</taxon>
        <taxon>Craniata</taxon>
        <taxon>Vertebrata</taxon>
        <taxon>Euteleostomi</taxon>
        <taxon>Amphibia</taxon>
        <taxon>Batrachia</taxon>
        <taxon>Caudata</taxon>
        <taxon>Salamandroidea</taxon>
        <taxon>Salamandridae</taxon>
        <taxon>Pleurodelinae</taxon>
        <taxon>Pleurodeles</taxon>
    </lineage>
</organism>
<proteinExistence type="predicted"/>
<dbReference type="AlphaFoldDB" id="A0AAV7KNK8"/>
<accession>A0AAV7KNK8</accession>